<sequence>MPRATVSRCSFRPAFHANNNRPYTVYLVEQLGFTLADLDALSAEGLLAAFVQ</sequence>
<evidence type="ECO:0000313" key="2">
    <source>
        <dbReference type="Proteomes" id="UP000006514"/>
    </source>
</evidence>
<dbReference type="AlphaFoldDB" id="J0WJ47"/>
<proteinExistence type="predicted"/>
<gene>
    <name evidence="1" type="ORF">AURDEDRAFT_178633</name>
</gene>
<dbReference type="Proteomes" id="UP000006514">
    <property type="component" value="Unassembled WGS sequence"/>
</dbReference>
<reference evidence="2" key="1">
    <citation type="journal article" date="2012" name="Science">
        <title>The Paleozoic origin of enzymatic lignin decomposition reconstructed from 31 fungal genomes.</title>
        <authorList>
            <person name="Floudas D."/>
            <person name="Binder M."/>
            <person name="Riley R."/>
            <person name="Barry K."/>
            <person name="Blanchette R.A."/>
            <person name="Henrissat B."/>
            <person name="Martinez A.T."/>
            <person name="Otillar R."/>
            <person name="Spatafora J.W."/>
            <person name="Yadav J.S."/>
            <person name="Aerts A."/>
            <person name="Benoit I."/>
            <person name="Boyd A."/>
            <person name="Carlson A."/>
            <person name="Copeland A."/>
            <person name="Coutinho P.M."/>
            <person name="de Vries R.P."/>
            <person name="Ferreira P."/>
            <person name="Findley K."/>
            <person name="Foster B."/>
            <person name="Gaskell J."/>
            <person name="Glotzer D."/>
            <person name="Gorecki P."/>
            <person name="Heitman J."/>
            <person name="Hesse C."/>
            <person name="Hori C."/>
            <person name="Igarashi K."/>
            <person name="Jurgens J.A."/>
            <person name="Kallen N."/>
            <person name="Kersten P."/>
            <person name="Kohler A."/>
            <person name="Kuees U."/>
            <person name="Kumar T.K.A."/>
            <person name="Kuo A."/>
            <person name="LaButti K."/>
            <person name="Larrondo L.F."/>
            <person name="Lindquist E."/>
            <person name="Ling A."/>
            <person name="Lombard V."/>
            <person name="Lucas S."/>
            <person name="Lundell T."/>
            <person name="Martin R."/>
            <person name="McLaughlin D.J."/>
            <person name="Morgenstern I."/>
            <person name="Morin E."/>
            <person name="Murat C."/>
            <person name="Nagy L.G."/>
            <person name="Nolan M."/>
            <person name="Ohm R.A."/>
            <person name="Patyshakuliyeva A."/>
            <person name="Rokas A."/>
            <person name="Ruiz-Duenas F.J."/>
            <person name="Sabat G."/>
            <person name="Salamov A."/>
            <person name="Samejima M."/>
            <person name="Schmutz J."/>
            <person name="Slot J.C."/>
            <person name="St John F."/>
            <person name="Stenlid J."/>
            <person name="Sun H."/>
            <person name="Sun S."/>
            <person name="Syed K."/>
            <person name="Tsang A."/>
            <person name="Wiebenga A."/>
            <person name="Young D."/>
            <person name="Pisabarro A."/>
            <person name="Eastwood D.C."/>
            <person name="Martin F."/>
            <person name="Cullen D."/>
            <person name="Grigoriev I.V."/>
            <person name="Hibbett D.S."/>
        </authorList>
    </citation>
    <scope>NUCLEOTIDE SEQUENCE [LARGE SCALE GENOMIC DNA]</scope>
    <source>
        <strain evidence="2">TFB10046</strain>
    </source>
</reference>
<dbReference type="InParanoid" id="J0WJ47"/>
<keyword evidence="2" id="KW-1185">Reference proteome</keyword>
<protein>
    <submittedName>
        <fullName evidence="1">Uncharacterized protein</fullName>
    </submittedName>
</protein>
<dbReference type="EMBL" id="JH689098">
    <property type="protein sequence ID" value="EJD32313.1"/>
    <property type="molecule type" value="Genomic_DNA"/>
</dbReference>
<evidence type="ECO:0000313" key="1">
    <source>
        <dbReference type="EMBL" id="EJD32313.1"/>
    </source>
</evidence>
<accession>J0WJ47</accession>
<dbReference type="KEGG" id="adl:AURDEDRAFT_178633"/>
<name>J0WJ47_AURST</name>
<organism evidence="1 2">
    <name type="scientific">Auricularia subglabra (strain TFB-10046 / SS5)</name>
    <name type="common">White-rot fungus</name>
    <name type="synonym">Auricularia delicata (strain TFB10046)</name>
    <dbReference type="NCBI Taxonomy" id="717982"/>
    <lineage>
        <taxon>Eukaryota</taxon>
        <taxon>Fungi</taxon>
        <taxon>Dikarya</taxon>
        <taxon>Basidiomycota</taxon>
        <taxon>Agaricomycotina</taxon>
        <taxon>Agaricomycetes</taxon>
        <taxon>Auriculariales</taxon>
        <taxon>Auriculariaceae</taxon>
        <taxon>Auricularia</taxon>
    </lineage>
</organism>